<dbReference type="GO" id="GO:0005886">
    <property type="term" value="C:plasma membrane"/>
    <property type="evidence" value="ECO:0007669"/>
    <property type="project" value="UniProtKB-SubCell"/>
</dbReference>
<dbReference type="Pfam" id="PF13486">
    <property type="entry name" value="Dehalogenase"/>
    <property type="match status" value="1"/>
</dbReference>
<evidence type="ECO:0000313" key="11">
    <source>
        <dbReference type="EMBL" id="XCH33857.1"/>
    </source>
</evidence>
<dbReference type="InterPro" id="IPR006311">
    <property type="entry name" value="TAT_signal"/>
</dbReference>
<dbReference type="GO" id="GO:0046872">
    <property type="term" value="F:metal ion binding"/>
    <property type="evidence" value="ECO:0007669"/>
    <property type="project" value="UniProtKB-KW"/>
</dbReference>
<evidence type="ECO:0000256" key="8">
    <source>
        <dbReference type="ARBA" id="ARBA00023136"/>
    </source>
</evidence>
<evidence type="ECO:0000256" key="6">
    <source>
        <dbReference type="ARBA" id="ARBA00023004"/>
    </source>
</evidence>
<dbReference type="InterPro" id="IPR017896">
    <property type="entry name" value="4Fe4S_Fe-S-bd"/>
</dbReference>
<reference evidence="11" key="1">
    <citation type="submission" date="2024-06" db="EMBL/GenBank/DDBJ databases">
        <title>A Novel Isolate, Dehalogenimonas sp. Strain 4OHTPN, Dechlorinates Aromatic 4 Hydroxy chlorothalonil by a Novel Reductive Dehalogenase.</title>
        <authorList>
            <person name="Liu G."/>
        </authorList>
    </citation>
    <scope>NUCLEOTIDE SEQUENCE</scope>
    <source>
        <strain evidence="11">4OHTPN</strain>
    </source>
</reference>
<dbReference type="PROSITE" id="PS51318">
    <property type="entry name" value="TAT"/>
    <property type="match status" value="1"/>
</dbReference>
<comment type="subcellular location">
    <subcellularLocation>
        <location evidence="1">Cell membrane</location>
    </subcellularLocation>
</comment>
<evidence type="ECO:0000256" key="2">
    <source>
        <dbReference type="ARBA" id="ARBA00022475"/>
    </source>
</evidence>
<keyword evidence="6" id="KW-0408">Iron</keyword>
<keyword evidence="4" id="KW-0479">Metal-binding</keyword>
<evidence type="ECO:0000256" key="5">
    <source>
        <dbReference type="ARBA" id="ARBA00022729"/>
    </source>
</evidence>
<evidence type="ECO:0000256" key="7">
    <source>
        <dbReference type="ARBA" id="ARBA00023014"/>
    </source>
</evidence>
<dbReference type="EMBL" id="CP159307">
    <property type="protein sequence ID" value="XCH33857.1"/>
    <property type="molecule type" value="Genomic_DNA"/>
</dbReference>
<dbReference type="InterPro" id="IPR019546">
    <property type="entry name" value="TAT_signal_bac_arc"/>
</dbReference>
<keyword evidence="7" id="KW-0411">Iron-sulfur</keyword>
<proteinExistence type="predicted"/>
<feature type="domain" description="4Fe-4S ferredoxin-type" evidence="10">
    <location>
        <begin position="350"/>
        <end position="382"/>
    </location>
</feature>
<dbReference type="RefSeq" id="WP_353715049.1">
    <property type="nucleotide sequence ID" value="NZ_CP159307.1"/>
</dbReference>
<dbReference type="InterPro" id="IPR017900">
    <property type="entry name" value="4Fe4S_Fe_S_CS"/>
</dbReference>
<accession>A0AAU8GA90</accession>
<evidence type="ECO:0000256" key="1">
    <source>
        <dbReference type="ARBA" id="ARBA00004236"/>
    </source>
</evidence>
<dbReference type="InterPro" id="IPR012832">
    <property type="entry name" value="RDH"/>
</dbReference>
<dbReference type="PROSITE" id="PS00198">
    <property type="entry name" value="4FE4S_FER_1"/>
    <property type="match status" value="1"/>
</dbReference>
<comment type="cofactor">
    <cofactor evidence="9">
        <name>corrinoid</name>
        <dbReference type="ChEBI" id="CHEBI:33913"/>
    </cofactor>
</comment>
<dbReference type="InterPro" id="IPR028894">
    <property type="entry name" value="RDH_dom"/>
</dbReference>
<keyword evidence="8" id="KW-0472">Membrane</keyword>
<dbReference type="GO" id="GO:0051539">
    <property type="term" value="F:4 iron, 4 sulfur cluster binding"/>
    <property type="evidence" value="ECO:0007669"/>
    <property type="project" value="UniProtKB-KW"/>
</dbReference>
<sequence>MSVFHSTVSRREFLKNVGLAGGVGAAAMAAPGFHDLDEVAAAKGSTPKRSWWVKEKDHPTVDVDWDLMARHHGFHSTQSDIIQARYYGLDEWKAMTMPSATDRMKAGEPGYSLRDYALANGANRENSAYGKWEDTFRGANTPAFIGPQRAKTPEQLGVPKWEGTPEENTKMLRAAMKLYGAQDIGISKLDDHHKKLVGTHGDNISYSYYPPKFNVPTTVTKPMVFADVPTGYVDSATGTFYIPNKDLWEVTFTIPMPKELARTAHSQLFGAANNCRYRMTTVIRPNTQEFLRGLGYQGLADNPYRGIPSEAGAVFSGLAENSRHTIMAINPEHGSWTGFFHILTDLPLEETKPIDAGIWRFCHSCGTCAKYCPSNSIEPKGGREISYDPYPSSITPKDPPLPGLGWDKPTPGESEYFKLGRKTYWTDMISCAGYRKSIDACLRCFGSCVFNSADDAMIHDLVRSTSAVTPLFNSFFAEMHEVFGLGLKNDEEKEEWWEMSLPSHGYSTAVTSRHGGYNKG</sequence>
<evidence type="ECO:0000256" key="4">
    <source>
        <dbReference type="ARBA" id="ARBA00022723"/>
    </source>
</evidence>
<evidence type="ECO:0000256" key="3">
    <source>
        <dbReference type="ARBA" id="ARBA00022485"/>
    </source>
</evidence>
<protein>
    <submittedName>
        <fullName evidence="11">Reductive dehalogenase</fullName>
    </submittedName>
</protein>
<dbReference type="AlphaFoldDB" id="A0AAU8GA90"/>
<gene>
    <name evidence="11" type="ORF">ABV300_02995</name>
</gene>
<name>A0AAU8GA90_9CHLR</name>
<organism evidence="11">
    <name type="scientific">Dehalogenimonas sp. 4OHTPN</name>
    <dbReference type="NCBI Taxonomy" id="3166643"/>
    <lineage>
        <taxon>Bacteria</taxon>
        <taxon>Bacillati</taxon>
        <taxon>Chloroflexota</taxon>
        <taxon>Dehalococcoidia</taxon>
        <taxon>Dehalococcoidales</taxon>
        <taxon>Dehalococcoidaceae</taxon>
        <taxon>Dehalogenimonas</taxon>
    </lineage>
</organism>
<dbReference type="PROSITE" id="PS51379">
    <property type="entry name" value="4FE4S_FER_2"/>
    <property type="match status" value="1"/>
</dbReference>
<keyword evidence="3" id="KW-0004">4Fe-4S</keyword>
<evidence type="ECO:0000259" key="10">
    <source>
        <dbReference type="PROSITE" id="PS51379"/>
    </source>
</evidence>
<keyword evidence="5" id="KW-0732">Signal</keyword>
<dbReference type="NCBIfam" id="TIGR01409">
    <property type="entry name" value="TAT_signal_seq"/>
    <property type="match status" value="1"/>
</dbReference>
<keyword evidence="2" id="KW-1003">Cell membrane</keyword>
<evidence type="ECO:0000256" key="9">
    <source>
        <dbReference type="ARBA" id="ARBA00029374"/>
    </source>
</evidence>
<dbReference type="NCBIfam" id="TIGR02486">
    <property type="entry name" value="RDH"/>
    <property type="match status" value="1"/>
</dbReference>
<dbReference type="SUPFAM" id="SSF54862">
    <property type="entry name" value="4Fe-4S ferredoxins"/>
    <property type="match status" value="1"/>
</dbReference>